<dbReference type="PANTHER" id="PTHR12871:SF0">
    <property type="entry name" value="ALPHA-1,6-MANNOSYL-GLYCOPROTEIN 2-BETA-N-ACETYLGLUCOSAMINYLTRANSFERASE"/>
    <property type="match status" value="1"/>
</dbReference>
<feature type="binding site" evidence="23">
    <location>
        <position position="166"/>
    </location>
    <ligand>
        <name>substrate</name>
    </ligand>
</feature>
<comment type="cofactor">
    <cofactor evidence="1 24">
        <name>Mn(2+)</name>
        <dbReference type="ChEBI" id="CHEBI:29035"/>
    </cofactor>
</comment>
<dbReference type="UniPathway" id="UPA00378"/>
<dbReference type="KEGG" id="cvn:111134828"/>
<keyword evidence="13" id="KW-0333">Golgi apparatus</keyword>
<keyword evidence="15 25" id="KW-1015">Disulfide bond</keyword>
<evidence type="ECO:0000256" key="26">
    <source>
        <dbReference type="PIRSR" id="PIRSR607754-4"/>
    </source>
</evidence>
<comment type="similarity">
    <text evidence="4">Belongs to the glycosyltransferase 16 (GT16) protein family.</text>
</comment>
<feature type="disulfide bond" evidence="25">
    <location>
        <begin position="295"/>
        <end position="298"/>
    </location>
</feature>
<keyword evidence="16 26" id="KW-0325">Glycoprotein</keyword>
<evidence type="ECO:0000256" key="14">
    <source>
        <dbReference type="ARBA" id="ARBA00023136"/>
    </source>
</evidence>
<name>A0A8B8EJX0_CRAVI</name>
<evidence type="ECO:0000313" key="29">
    <source>
        <dbReference type="RefSeq" id="XP_022339972.1"/>
    </source>
</evidence>
<keyword evidence="14" id="KW-0472">Membrane</keyword>
<dbReference type="Pfam" id="PF05060">
    <property type="entry name" value="MGAT2"/>
    <property type="match status" value="1"/>
</dbReference>
<evidence type="ECO:0000256" key="20">
    <source>
        <dbReference type="ARBA" id="ARBA00032552"/>
    </source>
</evidence>
<evidence type="ECO:0000256" key="2">
    <source>
        <dbReference type="ARBA" id="ARBA00004323"/>
    </source>
</evidence>
<comment type="pathway">
    <text evidence="3">Protein modification; protein glycosylation.</text>
</comment>
<keyword evidence="17 24" id="KW-0464">Manganese</keyword>
<evidence type="ECO:0000256" key="10">
    <source>
        <dbReference type="ARBA" id="ARBA00022723"/>
    </source>
</evidence>
<dbReference type="Proteomes" id="UP000694844">
    <property type="component" value="Chromosome 5"/>
</dbReference>
<evidence type="ECO:0000256" key="21">
    <source>
        <dbReference type="ARBA" id="ARBA00032915"/>
    </source>
</evidence>
<feature type="disulfide bond" evidence="25">
    <location>
        <begin position="393"/>
        <end position="402"/>
    </location>
</feature>
<dbReference type="GO" id="GO:0005795">
    <property type="term" value="C:Golgi stack"/>
    <property type="evidence" value="ECO:0007669"/>
    <property type="project" value="InterPro"/>
</dbReference>
<evidence type="ECO:0000256" key="19">
    <source>
        <dbReference type="ARBA" id="ARBA00031203"/>
    </source>
</evidence>
<evidence type="ECO:0000313" key="28">
    <source>
        <dbReference type="RefSeq" id="XP_022339971.1"/>
    </source>
</evidence>
<evidence type="ECO:0000256" key="3">
    <source>
        <dbReference type="ARBA" id="ARBA00004922"/>
    </source>
</evidence>
<feature type="disulfide bond" evidence="25">
    <location>
        <begin position="354"/>
        <end position="455"/>
    </location>
</feature>
<evidence type="ECO:0000256" key="7">
    <source>
        <dbReference type="ARBA" id="ARBA00022676"/>
    </source>
</evidence>
<evidence type="ECO:0000256" key="23">
    <source>
        <dbReference type="PIRSR" id="PIRSR607754-1"/>
    </source>
</evidence>
<evidence type="ECO:0000256" key="22">
    <source>
        <dbReference type="ARBA" id="ARBA00093257"/>
    </source>
</evidence>
<evidence type="ECO:0000256" key="13">
    <source>
        <dbReference type="ARBA" id="ARBA00023034"/>
    </source>
</evidence>
<evidence type="ECO:0000256" key="11">
    <source>
        <dbReference type="ARBA" id="ARBA00022968"/>
    </source>
</evidence>
<evidence type="ECO:0000256" key="5">
    <source>
        <dbReference type="ARBA" id="ARBA00012613"/>
    </source>
</evidence>
<evidence type="ECO:0000256" key="24">
    <source>
        <dbReference type="PIRSR" id="PIRSR607754-2"/>
    </source>
</evidence>
<evidence type="ECO:0000256" key="18">
    <source>
        <dbReference type="ARBA" id="ARBA00029663"/>
    </source>
</evidence>
<gene>
    <name evidence="28 29 30 31" type="primary">LOC111134828</name>
</gene>
<comment type="catalytic activity">
    <reaction evidence="22">
        <text>an N(4)-{beta-D-GlcNAc-(1-&gt;2)-alpha-D-Man-(1-&gt;3)-[alpha-D-Man-(1-&gt;6)]-beta-D-Man-(1-&gt;4)-beta-D-GlcNAc-(1-&gt;4)-beta-D-GlcNAc}-L-asparaginyl-[protein] + UDP-N-acetyl-alpha-D-glucosamine = N(4)-{beta-D-GlcNAc-(1-&gt;2)-alpha-D-Man-(1-&gt;3)-[beta-D-GlcNAc-(1-&gt;2)-alpha-D-Man-(1-&gt;6)]-beta-D-Man-(1-&gt;4)-beta-D-GlcNAc-(1-&gt;4)-beta-D-GlcNAc}-L-asparaginyl-[protein] + UDP + H(+)</text>
        <dbReference type="Rhea" id="RHEA:12941"/>
        <dbReference type="Rhea" id="RHEA-COMP:13526"/>
        <dbReference type="Rhea" id="RHEA-COMP:14369"/>
        <dbReference type="ChEBI" id="CHEBI:15378"/>
        <dbReference type="ChEBI" id="CHEBI:57705"/>
        <dbReference type="ChEBI" id="CHEBI:58223"/>
        <dbReference type="ChEBI" id="CHEBI:60615"/>
        <dbReference type="ChEBI" id="CHEBI:60651"/>
        <dbReference type="EC" id="2.4.1.143"/>
    </reaction>
</comment>
<keyword evidence="9" id="KW-0812">Transmembrane</keyword>
<evidence type="ECO:0000313" key="27">
    <source>
        <dbReference type="Proteomes" id="UP000694844"/>
    </source>
</evidence>
<dbReference type="GO" id="GO:0006487">
    <property type="term" value="P:protein N-linked glycosylation"/>
    <property type="evidence" value="ECO:0007669"/>
    <property type="project" value="TreeGrafter"/>
</dbReference>
<dbReference type="EC" id="2.4.1.143" evidence="5"/>
<dbReference type="GO" id="GO:0046872">
    <property type="term" value="F:metal ion binding"/>
    <property type="evidence" value="ECO:0007669"/>
    <property type="project" value="UniProtKB-KW"/>
</dbReference>
<dbReference type="RefSeq" id="XP_022339971.1">
    <property type="nucleotide sequence ID" value="XM_022484263.1"/>
</dbReference>
<dbReference type="InterPro" id="IPR007754">
    <property type="entry name" value="GlcNAc_II"/>
</dbReference>
<dbReference type="AlphaFoldDB" id="A0A8B8EJX0"/>
<dbReference type="RefSeq" id="XP_022339972.1">
    <property type="nucleotide sequence ID" value="XM_022484264.1"/>
</dbReference>
<dbReference type="PANTHER" id="PTHR12871">
    <property type="entry name" value="BETA-1,2-N-ACETYLGLUCOSAMINYLTRANSFERASE II"/>
    <property type="match status" value="1"/>
</dbReference>
<dbReference type="GeneID" id="111134828"/>
<sequence>MRVRPSRLLRSLFLIVLILFVMLNMHVLLNFNSHHAASVDPLLYKLRNPDIYINPHVQVGHEKLDSITPQSNEAKLEVFIPPLMYNQTFAKGDVQENNLTQIKIEIDRMNREQFIQNLHKFGLKLRTDSVVMVIQVHDRAQYLQILVDSLRKVKKIEETLVIFSHDVYSEALNKIVQSIDFCPVMQIFMPVTAQLHPKEFPGEHPNDCPRNIKKNEASTKKCNNWEHPDKYGHYREAKYCQTKHHWIWKLQHVFDELDVMKNYTGQVLLLEEDYYLAPDIITTLQMTLNLKKKECKDCRMITAGNYDKTQIFSSNAGKVLEMELASWISSRHNMGMTFARDLWNEIKKCAKEFCNFDDYNWDWTLQHLSMKCIPGQIKLLKMKATRVFHMGDCGVHHKGKNCNPQVKKAQVENQINQNLKHLFPNVVSINGQSRFKLRDPKPNGGWGDIRDRNLCLSFMNGG</sequence>
<evidence type="ECO:0000256" key="4">
    <source>
        <dbReference type="ARBA" id="ARBA00011011"/>
    </source>
</evidence>
<feature type="binding site" evidence="23">
    <location>
        <begin position="241"/>
        <end position="245"/>
    </location>
    <ligand>
        <name>substrate</name>
    </ligand>
</feature>
<evidence type="ECO:0000256" key="16">
    <source>
        <dbReference type="ARBA" id="ARBA00023180"/>
    </source>
</evidence>
<keyword evidence="8" id="KW-0808">Transferase</keyword>
<keyword evidence="11" id="KW-0735">Signal-anchor</keyword>
<evidence type="ECO:0000256" key="12">
    <source>
        <dbReference type="ARBA" id="ARBA00022989"/>
    </source>
</evidence>
<keyword evidence="12" id="KW-1133">Transmembrane helix</keyword>
<reference evidence="28 29" key="1">
    <citation type="submission" date="2025-04" db="UniProtKB">
        <authorList>
            <consortium name="RefSeq"/>
        </authorList>
    </citation>
    <scope>IDENTIFICATION</scope>
    <source>
        <tissue evidence="28 29">Whole sample</tissue>
    </source>
</reference>
<dbReference type="RefSeq" id="XP_022339974.1">
    <property type="nucleotide sequence ID" value="XM_022484266.1"/>
</dbReference>
<dbReference type="OrthoDB" id="6019616at2759"/>
<evidence type="ECO:0000256" key="25">
    <source>
        <dbReference type="PIRSR" id="PIRSR607754-3"/>
    </source>
</evidence>
<dbReference type="GO" id="GO:0000139">
    <property type="term" value="C:Golgi membrane"/>
    <property type="evidence" value="ECO:0007669"/>
    <property type="project" value="UniProtKB-SubCell"/>
</dbReference>
<evidence type="ECO:0000256" key="1">
    <source>
        <dbReference type="ARBA" id="ARBA00001936"/>
    </source>
</evidence>
<evidence type="ECO:0000256" key="8">
    <source>
        <dbReference type="ARBA" id="ARBA00022679"/>
    </source>
</evidence>
<proteinExistence type="inferred from homology"/>
<feature type="disulfide bond" evidence="25">
    <location>
        <begin position="349"/>
        <end position="372"/>
    </location>
</feature>
<feature type="binding site" evidence="23">
    <location>
        <begin position="135"/>
        <end position="139"/>
    </location>
    <ligand>
        <name>substrate</name>
    </ligand>
</feature>
<evidence type="ECO:0000256" key="17">
    <source>
        <dbReference type="ARBA" id="ARBA00023211"/>
    </source>
</evidence>
<dbReference type="RefSeq" id="XP_022339973.1">
    <property type="nucleotide sequence ID" value="XM_022484265.1"/>
</dbReference>
<evidence type="ECO:0000256" key="9">
    <source>
        <dbReference type="ARBA" id="ARBA00022692"/>
    </source>
</evidence>
<feature type="binding site" evidence="24">
    <location>
        <position position="273"/>
    </location>
    <ligand>
        <name>Mn(2+)</name>
        <dbReference type="ChEBI" id="CHEBI:29035"/>
    </ligand>
</feature>
<dbReference type="Gene3D" id="3.90.550.10">
    <property type="entry name" value="Spore Coat Polysaccharide Biosynthesis Protein SpsA, Chain A"/>
    <property type="match status" value="1"/>
</dbReference>
<keyword evidence="27" id="KW-1185">Reference proteome</keyword>
<accession>A0A8B8EJX0</accession>
<evidence type="ECO:0000256" key="6">
    <source>
        <dbReference type="ARBA" id="ARBA00014817"/>
    </source>
</evidence>
<protein>
    <recommendedName>
        <fullName evidence="6">Alpha-1,6-mannosyl-glycoprotein 2-beta-N-acetylglucosaminyltransferase</fullName>
        <ecNumber evidence="5">2.4.1.143</ecNumber>
    </recommendedName>
    <alternativeName>
        <fullName evidence="21">Beta-1,2-N-acetylglucosaminyltransferase II</fullName>
    </alternativeName>
    <alternativeName>
        <fullName evidence="20">GlcNAc-T II</fullName>
    </alternativeName>
    <alternativeName>
        <fullName evidence="19">Mannoside acetylglucosaminyltransferase 2</fullName>
    </alternativeName>
    <alternativeName>
        <fullName evidence="18">N-glycosyl-oligosaccharide-glycoprotein N-acetylglucosaminyltransferase II</fullName>
    </alternativeName>
</protein>
<evidence type="ECO:0000313" key="30">
    <source>
        <dbReference type="RefSeq" id="XP_022339973.1"/>
    </source>
</evidence>
<organism evidence="27 28">
    <name type="scientific">Crassostrea virginica</name>
    <name type="common">Eastern oyster</name>
    <dbReference type="NCBI Taxonomy" id="6565"/>
    <lineage>
        <taxon>Eukaryota</taxon>
        <taxon>Metazoa</taxon>
        <taxon>Spiralia</taxon>
        <taxon>Lophotrochozoa</taxon>
        <taxon>Mollusca</taxon>
        <taxon>Bivalvia</taxon>
        <taxon>Autobranchia</taxon>
        <taxon>Pteriomorphia</taxon>
        <taxon>Ostreida</taxon>
        <taxon>Ostreoidea</taxon>
        <taxon>Ostreidae</taxon>
        <taxon>Crassostrea</taxon>
    </lineage>
</organism>
<keyword evidence="10 24" id="KW-0479">Metal-binding</keyword>
<dbReference type="GO" id="GO:0008455">
    <property type="term" value="F:alpha-1,6-mannosylglycoprotein 2-beta-N-acetylglucosaminyltransferase activity"/>
    <property type="evidence" value="ECO:0007669"/>
    <property type="project" value="UniProtKB-EC"/>
</dbReference>
<comment type="subcellular location">
    <subcellularLocation>
        <location evidence="2">Golgi apparatus membrane</location>
        <topology evidence="2">Single-pass type II membrane protein</topology>
    </subcellularLocation>
</comment>
<dbReference type="GO" id="GO:0009312">
    <property type="term" value="P:oligosaccharide biosynthetic process"/>
    <property type="evidence" value="ECO:0007669"/>
    <property type="project" value="InterPro"/>
</dbReference>
<keyword evidence="7" id="KW-0328">Glycosyltransferase</keyword>
<evidence type="ECO:0000313" key="31">
    <source>
        <dbReference type="RefSeq" id="XP_022339974.1"/>
    </source>
</evidence>
<evidence type="ECO:0000256" key="15">
    <source>
        <dbReference type="ARBA" id="ARBA00023157"/>
    </source>
</evidence>
<feature type="glycosylation site" description="N-linked (GlcNAc...) asparagine" evidence="26">
    <location>
        <position position="98"/>
    </location>
</feature>
<dbReference type="InterPro" id="IPR029044">
    <property type="entry name" value="Nucleotide-diphossugar_trans"/>
</dbReference>
<feature type="disulfide bond" evidence="25">
    <location>
        <begin position="208"/>
        <end position="222"/>
    </location>
</feature>
<feature type="binding site" evidence="24">
    <location>
        <position position="389"/>
    </location>
    <ligand>
        <name>Mn(2+)</name>
        <dbReference type="ChEBI" id="CHEBI:29035"/>
    </ligand>
</feature>